<evidence type="ECO:0000313" key="7">
    <source>
        <dbReference type="EMBL" id="KAJ1912496.1"/>
    </source>
</evidence>
<organism evidence="7 8">
    <name type="scientific">Tieghemiomyces parasiticus</name>
    <dbReference type="NCBI Taxonomy" id="78921"/>
    <lineage>
        <taxon>Eukaryota</taxon>
        <taxon>Fungi</taxon>
        <taxon>Fungi incertae sedis</taxon>
        <taxon>Zoopagomycota</taxon>
        <taxon>Kickxellomycotina</taxon>
        <taxon>Dimargaritomycetes</taxon>
        <taxon>Dimargaritales</taxon>
        <taxon>Dimargaritaceae</taxon>
        <taxon>Tieghemiomyces</taxon>
    </lineage>
</organism>
<accession>A0A9W7ZX11</accession>
<keyword evidence="1" id="KW-0479">Metal-binding</keyword>
<feature type="domain" description="C2H2-type" evidence="6">
    <location>
        <begin position="68"/>
        <end position="95"/>
    </location>
</feature>
<keyword evidence="8" id="KW-1185">Reference proteome</keyword>
<dbReference type="Proteomes" id="UP001150569">
    <property type="component" value="Unassembled WGS sequence"/>
</dbReference>
<dbReference type="EMBL" id="JANBPT010000828">
    <property type="protein sequence ID" value="KAJ1912496.1"/>
    <property type="molecule type" value="Genomic_DNA"/>
</dbReference>
<dbReference type="InterPro" id="IPR013087">
    <property type="entry name" value="Znf_C2H2_type"/>
</dbReference>
<keyword evidence="3" id="KW-0862">Zinc</keyword>
<dbReference type="InterPro" id="IPR003656">
    <property type="entry name" value="Znf_BED"/>
</dbReference>
<keyword evidence="2 4" id="KW-0863">Zinc-finger</keyword>
<dbReference type="AlphaFoldDB" id="A0A9W7ZX11"/>
<dbReference type="Pfam" id="PF02892">
    <property type="entry name" value="zf-BED"/>
    <property type="match status" value="1"/>
</dbReference>
<name>A0A9W7ZX11_9FUNG</name>
<comment type="caution">
    <text evidence="7">The sequence shown here is derived from an EMBL/GenBank/DDBJ whole genome shotgun (WGS) entry which is preliminary data.</text>
</comment>
<gene>
    <name evidence="7" type="ORF">IWQ60_009643</name>
</gene>
<sequence>MAYSTLTQMPTASTFYFDKEDKAKGHLRTAREPYHVRRPVDVRSQTSSSSPELQSATFNAFTPLRATVVCNVCGKKYKHRSCLTKHLWEHHESWESCLKYNLTKHQQVQMMEAAQILLDMPRIEA</sequence>
<proteinExistence type="predicted"/>
<reference evidence="7" key="1">
    <citation type="submission" date="2022-07" db="EMBL/GenBank/DDBJ databases">
        <title>Phylogenomic reconstructions and comparative analyses of Kickxellomycotina fungi.</title>
        <authorList>
            <person name="Reynolds N.K."/>
            <person name="Stajich J.E."/>
            <person name="Barry K."/>
            <person name="Grigoriev I.V."/>
            <person name="Crous P."/>
            <person name="Smith M.E."/>
        </authorList>
    </citation>
    <scope>NUCLEOTIDE SEQUENCE</scope>
    <source>
        <strain evidence="7">RSA 861</strain>
    </source>
</reference>
<evidence type="ECO:0000256" key="4">
    <source>
        <dbReference type="PROSITE-ProRule" id="PRU00042"/>
    </source>
</evidence>
<dbReference type="PROSITE" id="PS00028">
    <property type="entry name" value="ZINC_FINGER_C2H2_1"/>
    <property type="match status" value="1"/>
</dbReference>
<feature type="compositionally biased region" description="Low complexity" evidence="5">
    <location>
        <begin position="44"/>
        <end position="53"/>
    </location>
</feature>
<dbReference type="PROSITE" id="PS50157">
    <property type="entry name" value="ZINC_FINGER_C2H2_2"/>
    <property type="match status" value="1"/>
</dbReference>
<feature type="region of interest" description="Disordered" evidence="5">
    <location>
        <begin position="26"/>
        <end position="53"/>
    </location>
</feature>
<evidence type="ECO:0000256" key="2">
    <source>
        <dbReference type="ARBA" id="ARBA00022771"/>
    </source>
</evidence>
<dbReference type="GO" id="GO:0003677">
    <property type="term" value="F:DNA binding"/>
    <property type="evidence" value="ECO:0007669"/>
    <property type="project" value="InterPro"/>
</dbReference>
<evidence type="ECO:0000256" key="5">
    <source>
        <dbReference type="SAM" id="MobiDB-lite"/>
    </source>
</evidence>
<feature type="compositionally biased region" description="Basic and acidic residues" evidence="5">
    <location>
        <begin position="26"/>
        <end position="41"/>
    </location>
</feature>
<dbReference type="GO" id="GO:0008270">
    <property type="term" value="F:zinc ion binding"/>
    <property type="evidence" value="ECO:0007669"/>
    <property type="project" value="UniProtKB-KW"/>
</dbReference>
<evidence type="ECO:0000259" key="6">
    <source>
        <dbReference type="PROSITE" id="PS50157"/>
    </source>
</evidence>
<evidence type="ECO:0000256" key="3">
    <source>
        <dbReference type="ARBA" id="ARBA00022833"/>
    </source>
</evidence>
<evidence type="ECO:0000313" key="8">
    <source>
        <dbReference type="Proteomes" id="UP001150569"/>
    </source>
</evidence>
<dbReference type="OrthoDB" id="2152896at2759"/>
<protein>
    <recommendedName>
        <fullName evidence="6">C2H2-type domain-containing protein</fullName>
    </recommendedName>
</protein>
<evidence type="ECO:0000256" key="1">
    <source>
        <dbReference type="ARBA" id="ARBA00022723"/>
    </source>
</evidence>